<dbReference type="InterPro" id="IPR014729">
    <property type="entry name" value="Rossmann-like_a/b/a_fold"/>
</dbReference>
<reference evidence="3 4" key="1">
    <citation type="submission" date="2020-04" db="EMBL/GenBank/DDBJ databases">
        <authorList>
            <person name="De Canck E."/>
        </authorList>
    </citation>
    <scope>NUCLEOTIDE SEQUENCE [LARGE SCALE GENOMIC DNA]</scope>
    <source>
        <strain evidence="3 4">LMG 1861</strain>
    </source>
</reference>
<evidence type="ECO:0000259" key="2">
    <source>
        <dbReference type="Pfam" id="PF00582"/>
    </source>
</evidence>
<evidence type="ECO:0000313" key="3">
    <source>
        <dbReference type="EMBL" id="CAB3894146.1"/>
    </source>
</evidence>
<dbReference type="InterPro" id="IPR006015">
    <property type="entry name" value="Universal_stress_UspA"/>
</dbReference>
<dbReference type="PANTHER" id="PTHR46268:SF15">
    <property type="entry name" value="UNIVERSAL STRESS PROTEIN HP_0031"/>
    <property type="match status" value="1"/>
</dbReference>
<sequence>MYERILVPIDGSPTSDLGLKEAMRLAALTHGSLRLIHVIDEMSFALASDSYGVYAGELLDLLQQNGEELLAKAEALVRAQGLPVDTVLYENLQKTVQQRVVDEAIDWRADVIVIGTHGRRGVRRMMLGSSAEGVARTSPVPVLLVRAPDTAT</sequence>
<comment type="similarity">
    <text evidence="1">Belongs to the universal stress protein A family.</text>
</comment>
<feature type="domain" description="UspA" evidence="2">
    <location>
        <begin position="1"/>
        <end position="146"/>
    </location>
</feature>
<dbReference type="AlphaFoldDB" id="A0A6S7E3F9"/>
<dbReference type="PRINTS" id="PR01438">
    <property type="entry name" value="UNVRSLSTRESS"/>
</dbReference>
<gene>
    <name evidence="3" type="ORF">LMG1861_03964</name>
</gene>
<proteinExistence type="inferred from homology"/>
<dbReference type="InterPro" id="IPR006016">
    <property type="entry name" value="UspA"/>
</dbReference>
<name>A0A6S7E3F9_9BURK</name>
<evidence type="ECO:0000256" key="1">
    <source>
        <dbReference type="ARBA" id="ARBA00008791"/>
    </source>
</evidence>
<dbReference type="SUPFAM" id="SSF52402">
    <property type="entry name" value="Adenine nucleotide alpha hydrolases-like"/>
    <property type="match status" value="1"/>
</dbReference>
<dbReference type="Gene3D" id="3.40.50.620">
    <property type="entry name" value="HUPs"/>
    <property type="match status" value="1"/>
</dbReference>
<dbReference type="EMBL" id="CADILD010000002">
    <property type="protein sequence ID" value="CAB3894146.1"/>
    <property type="molecule type" value="Genomic_DNA"/>
</dbReference>
<organism evidence="3 4">
    <name type="scientific">Achromobacter piechaudii</name>
    <dbReference type="NCBI Taxonomy" id="72556"/>
    <lineage>
        <taxon>Bacteria</taxon>
        <taxon>Pseudomonadati</taxon>
        <taxon>Pseudomonadota</taxon>
        <taxon>Betaproteobacteria</taxon>
        <taxon>Burkholderiales</taxon>
        <taxon>Alcaligenaceae</taxon>
        <taxon>Achromobacter</taxon>
    </lineage>
</organism>
<protein>
    <submittedName>
        <fullName evidence="3">Universal stress protein</fullName>
    </submittedName>
</protein>
<dbReference type="Pfam" id="PF00582">
    <property type="entry name" value="Usp"/>
    <property type="match status" value="1"/>
</dbReference>
<dbReference type="Proteomes" id="UP000494105">
    <property type="component" value="Unassembled WGS sequence"/>
</dbReference>
<accession>A0A6S7E3F9</accession>
<dbReference type="RefSeq" id="WP_175129305.1">
    <property type="nucleotide sequence ID" value="NZ_CADILD010000002.1"/>
</dbReference>
<dbReference type="PANTHER" id="PTHR46268">
    <property type="entry name" value="STRESS RESPONSE PROTEIN NHAX"/>
    <property type="match status" value="1"/>
</dbReference>
<dbReference type="CDD" id="cd00293">
    <property type="entry name" value="USP-like"/>
    <property type="match status" value="1"/>
</dbReference>
<evidence type="ECO:0000313" key="4">
    <source>
        <dbReference type="Proteomes" id="UP000494105"/>
    </source>
</evidence>